<dbReference type="InterPro" id="IPR001453">
    <property type="entry name" value="MoaB/Mog_dom"/>
</dbReference>
<reference evidence="2 3" key="1">
    <citation type="journal article" date="2020" name="Microorganisms">
        <title>Osmotic Adaptation and Compatible Solute Biosynthesis of Phototrophic Bacteria as Revealed from Genome Analyses.</title>
        <authorList>
            <person name="Imhoff J.F."/>
            <person name="Rahn T."/>
            <person name="Kunzel S."/>
            <person name="Keller A."/>
            <person name="Neulinger S.C."/>
        </authorList>
    </citation>
    <scope>NUCLEOTIDE SEQUENCE [LARGE SCALE GENOMIC DNA]</scope>
    <source>
        <strain evidence="2 3">DSM 15116</strain>
    </source>
</reference>
<keyword evidence="3" id="KW-1185">Reference proteome</keyword>
<dbReference type="Proteomes" id="UP000738126">
    <property type="component" value="Unassembled WGS sequence"/>
</dbReference>
<feature type="domain" description="MoaB/Mog" evidence="1">
    <location>
        <begin position="10"/>
        <end position="170"/>
    </location>
</feature>
<protein>
    <submittedName>
        <fullName evidence="2">Competence/damage-inducible protein A</fullName>
    </submittedName>
</protein>
<dbReference type="PANTHER" id="PTHR13939">
    <property type="entry name" value="NICOTINAMIDE-NUCLEOTIDE AMIDOHYDROLASE PNCC"/>
    <property type="match status" value="1"/>
</dbReference>
<dbReference type="SMART" id="SM00852">
    <property type="entry name" value="MoCF_biosynth"/>
    <property type="match status" value="1"/>
</dbReference>
<dbReference type="CDD" id="cd00885">
    <property type="entry name" value="cinA"/>
    <property type="match status" value="1"/>
</dbReference>
<evidence type="ECO:0000259" key="1">
    <source>
        <dbReference type="SMART" id="SM00852"/>
    </source>
</evidence>
<comment type="caution">
    <text evidence="2">The sequence shown here is derived from an EMBL/GenBank/DDBJ whole genome shotgun (WGS) entry which is preliminary data.</text>
</comment>
<evidence type="ECO:0000313" key="3">
    <source>
        <dbReference type="Proteomes" id="UP000738126"/>
    </source>
</evidence>
<name>A0ABS1E442_9GAMM</name>
<organism evidence="2 3">
    <name type="scientific">Halorhodospira neutriphila</name>
    <dbReference type="NCBI Taxonomy" id="168379"/>
    <lineage>
        <taxon>Bacteria</taxon>
        <taxon>Pseudomonadati</taxon>
        <taxon>Pseudomonadota</taxon>
        <taxon>Gammaproteobacteria</taxon>
        <taxon>Chromatiales</taxon>
        <taxon>Ectothiorhodospiraceae</taxon>
        <taxon>Halorhodospira</taxon>
    </lineage>
</organism>
<dbReference type="EMBL" id="NRSH01000047">
    <property type="protein sequence ID" value="MBK1726510.1"/>
    <property type="molecule type" value="Genomic_DNA"/>
</dbReference>
<dbReference type="InterPro" id="IPR036425">
    <property type="entry name" value="MoaB/Mog-like_dom_sf"/>
</dbReference>
<dbReference type="Pfam" id="PF00994">
    <property type="entry name" value="MoCF_biosynth"/>
    <property type="match status" value="1"/>
</dbReference>
<proteinExistence type="predicted"/>
<dbReference type="RefSeq" id="WP_200257733.1">
    <property type="nucleotide sequence ID" value="NZ_NRSH01000047.1"/>
</dbReference>
<dbReference type="PANTHER" id="PTHR13939:SF0">
    <property type="entry name" value="NMN AMIDOHYDROLASE-LIKE PROTEIN YFAY"/>
    <property type="match status" value="1"/>
</dbReference>
<evidence type="ECO:0000313" key="2">
    <source>
        <dbReference type="EMBL" id="MBK1726510.1"/>
    </source>
</evidence>
<accession>A0ABS1E442</accession>
<gene>
    <name evidence="2" type="ORF">CKO13_05635</name>
</gene>
<dbReference type="InterPro" id="IPR050101">
    <property type="entry name" value="CinA"/>
</dbReference>
<dbReference type="SUPFAM" id="SSF53218">
    <property type="entry name" value="Molybdenum cofactor biosynthesis proteins"/>
    <property type="match status" value="1"/>
</dbReference>
<dbReference type="Gene3D" id="3.40.980.10">
    <property type="entry name" value="MoaB/Mog-like domain"/>
    <property type="match status" value="1"/>
</dbReference>
<sequence length="267" mass="29057">MTETAPSRFGALIIGDELLTGRRRDRHMAAVIERLEARGLELYWARLIGDDPRLLVRTLRETFAGEEVVFSFGGIGATPDDRTRQCCAEALGLPLARHPEAEAALREQFGEQANGQRLRMVEFPAGAAMIPNPVNRVAGFSYAHHHFVPGFPSMAWPMIEWVLDTHYAHLQQPGRTVQRAVRVPGAREGAMIPLLERFTAAYPELRISCLPGSSPQAGHEVELGVRGSGPRVTEALQGITAALEEGGYTWQALVSATSPESGGPTVS</sequence>